<comment type="subcellular location">
    <subcellularLocation>
        <location evidence="1">Nucleus</location>
    </subcellularLocation>
</comment>
<keyword evidence="4" id="KW-0508">mRNA splicing</keyword>
<dbReference type="GO" id="GO:0006397">
    <property type="term" value="P:mRNA processing"/>
    <property type="evidence" value="ECO:0007669"/>
    <property type="project" value="UniProtKB-KW"/>
</dbReference>
<evidence type="ECO:0000256" key="6">
    <source>
        <dbReference type="SAM" id="Coils"/>
    </source>
</evidence>
<dbReference type="GO" id="GO:0008380">
    <property type="term" value="P:RNA splicing"/>
    <property type="evidence" value="ECO:0007669"/>
    <property type="project" value="UniProtKB-KW"/>
</dbReference>
<dbReference type="GO" id="GO:0005634">
    <property type="term" value="C:nucleus"/>
    <property type="evidence" value="ECO:0007669"/>
    <property type="project" value="UniProtKB-SubCell"/>
</dbReference>
<evidence type="ECO:0000256" key="4">
    <source>
        <dbReference type="ARBA" id="ARBA00023187"/>
    </source>
</evidence>
<reference evidence="7" key="1">
    <citation type="journal article" date="2020" name="J. Eukaryot. Microbiol.">
        <title>De novo Sequencing, Assembly and Annotation of the Transcriptome for the Free-Living Testate Amoeba Arcella intermedia.</title>
        <authorList>
            <person name="Ribeiro G.M."/>
            <person name="Porfirio-Sousa A.L."/>
            <person name="Maurer-Alcala X.X."/>
            <person name="Katz L.A."/>
            <person name="Lahr D.J.G."/>
        </authorList>
    </citation>
    <scope>NUCLEOTIDE SEQUENCE</scope>
</reference>
<dbReference type="AlphaFoldDB" id="A0A6B2LGX3"/>
<dbReference type="PANTHER" id="PTHR15217">
    <property type="entry name" value="WILMS' TUMOR 1-ASSOCIATING PROTEIN"/>
    <property type="match status" value="1"/>
</dbReference>
<evidence type="ECO:0000256" key="1">
    <source>
        <dbReference type="ARBA" id="ARBA00004123"/>
    </source>
</evidence>
<keyword evidence="5" id="KW-0539">Nucleus</keyword>
<dbReference type="EMBL" id="GIBP01007082">
    <property type="protein sequence ID" value="NDV36051.1"/>
    <property type="molecule type" value="Transcribed_RNA"/>
</dbReference>
<sequence length="185" mass="22245">MSSFTNQKPTPALVKLEWEKKNLELKKLKKQVSDLKLHESALVTRITTKEQEIHRLQTELQDMKNSVVRPQKEMRDIMLDRSVNMLFQRMRDQLKETKEKLKQSQEDLGAATFSRESRQGRLLLNRIRILQKENEDLGTQLYEGNLHKLQLENSQQKDWIEEFKKYLTETMEWVNRLEEEFDIKQ</sequence>
<evidence type="ECO:0000256" key="3">
    <source>
        <dbReference type="ARBA" id="ARBA00022664"/>
    </source>
</evidence>
<evidence type="ECO:0000313" key="7">
    <source>
        <dbReference type="EMBL" id="NDV36051.1"/>
    </source>
</evidence>
<evidence type="ECO:0000256" key="5">
    <source>
        <dbReference type="ARBA" id="ARBA00023242"/>
    </source>
</evidence>
<evidence type="ECO:0000256" key="2">
    <source>
        <dbReference type="ARBA" id="ARBA00010313"/>
    </source>
</evidence>
<accession>A0A6B2LGX3</accession>
<dbReference type="PANTHER" id="PTHR15217:SF0">
    <property type="entry name" value="PRE-MRNA-SPLICING REGULATOR WTAP"/>
    <property type="match status" value="1"/>
</dbReference>
<dbReference type="Pfam" id="PF17098">
    <property type="entry name" value="Wtap"/>
    <property type="match status" value="1"/>
</dbReference>
<dbReference type="InterPro" id="IPR033757">
    <property type="entry name" value="WTAP"/>
</dbReference>
<organism evidence="7">
    <name type="scientific">Arcella intermedia</name>
    <dbReference type="NCBI Taxonomy" id="1963864"/>
    <lineage>
        <taxon>Eukaryota</taxon>
        <taxon>Amoebozoa</taxon>
        <taxon>Tubulinea</taxon>
        <taxon>Elardia</taxon>
        <taxon>Arcellinida</taxon>
        <taxon>Sphaerothecina</taxon>
        <taxon>Arcellidae</taxon>
        <taxon>Arcella</taxon>
    </lineage>
</organism>
<keyword evidence="3" id="KW-0507">mRNA processing</keyword>
<dbReference type="GO" id="GO:0000381">
    <property type="term" value="P:regulation of alternative mRNA splicing, via spliceosome"/>
    <property type="evidence" value="ECO:0007669"/>
    <property type="project" value="InterPro"/>
</dbReference>
<comment type="similarity">
    <text evidence="2">Belongs to the fl(2)d family.</text>
</comment>
<proteinExistence type="inferred from homology"/>
<dbReference type="GO" id="GO:0016556">
    <property type="term" value="P:mRNA modification"/>
    <property type="evidence" value="ECO:0007669"/>
    <property type="project" value="InterPro"/>
</dbReference>
<keyword evidence="6" id="KW-0175">Coiled coil</keyword>
<name>A0A6B2LGX3_9EUKA</name>
<protein>
    <submittedName>
        <fullName evidence="7">Uncharacterized protein</fullName>
    </submittedName>
</protein>
<feature type="coiled-coil region" evidence="6">
    <location>
        <begin position="46"/>
        <end position="111"/>
    </location>
</feature>